<dbReference type="SUPFAM" id="SSF46689">
    <property type="entry name" value="Homeodomain-like"/>
    <property type="match status" value="1"/>
</dbReference>
<dbReference type="AlphaFoldDB" id="A0A4R1NHT7"/>
<protein>
    <submittedName>
        <fullName evidence="6">TetR family transcriptional regulator</fullName>
    </submittedName>
</protein>
<dbReference type="InterPro" id="IPR036271">
    <property type="entry name" value="Tet_transcr_reg_TetR-rel_C_sf"/>
</dbReference>
<dbReference type="RefSeq" id="WP_132926178.1">
    <property type="nucleotide sequence ID" value="NZ_SJOI01000001.1"/>
</dbReference>
<dbReference type="Gene3D" id="1.10.10.60">
    <property type="entry name" value="Homeodomain-like"/>
    <property type="match status" value="1"/>
</dbReference>
<accession>A0A4R1NHT7</accession>
<dbReference type="PRINTS" id="PR00455">
    <property type="entry name" value="HTHTETR"/>
</dbReference>
<dbReference type="Pfam" id="PF00440">
    <property type="entry name" value="TetR_N"/>
    <property type="match status" value="1"/>
</dbReference>
<reference evidence="6 7" key="1">
    <citation type="submission" date="2019-02" db="EMBL/GenBank/DDBJ databases">
        <title>Investigation of anaerobic lignin degradation for improved lignocellulosic biofuels.</title>
        <authorList>
            <person name="Deangelis K."/>
        </authorList>
    </citation>
    <scope>NUCLEOTIDE SEQUENCE [LARGE SCALE GENOMIC DNA]</scope>
    <source>
        <strain evidence="6 7">159R</strain>
    </source>
</reference>
<dbReference type="SUPFAM" id="SSF48498">
    <property type="entry name" value="Tetracyclin repressor-like, C-terminal domain"/>
    <property type="match status" value="1"/>
</dbReference>
<dbReference type="PANTHER" id="PTHR47506:SF7">
    <property type="entry name" value="TRANSCRIPTIONAL REGULATORY PROTEIN"/>
    <property type="match status" value="1"/>
</dbReference>
<evidence type="ECO:0000256" key="3">
    <source>
        <dbReference type="ARBA" id="ARBA00023163"/>
    </source>
</evidence>
<dbReference type="InterPro" id="IPR009057">
    <property type="entry name" value="Homeodomain-like_sf"/>
</dbReference>
<evidence type="ECO:0000259" key="5">
    <source>
        <dbReference type="PROSITE" id="PS50977"/>
    </source>
</evidence>
<name>A0A4R1NHT7_9GAMM</name>
<feature type="domain" description="HTH tetR-type" evidence="5">
    <location>
        <begin position="9"/>
        <end position="69"/>
    </location>
</feature>
<evidence type="ECO:0000313" key="6">
    <source>
        <dbReference type="EMBL" id="TCL06627.1"/>
    </source>
</evidence>
<proteinExistence type="predicted"/>
<dbReference type="Proteomes" id="UP000294555">
    <property type="component" value="Unassembled WGS sequence"/>
</dbReference>
<dbReference type="PROSITE" id="PS50977">
    <property type="entry name" value="HTH_TETR_2"/>
    <property type="match status" value="1"/>
</dbReference>
<dbReference type="PANTHER" id="PTHR47506">
    <property type="entry name" value="TRANSCRIPTIONAL REGULATORY PROTEIN"/>
    <property type="match status" value="1"/>
</dbReference>
<dbReference type="InterPro" id="IPR001647">
    <property type="entry name" value="HTH_TetR"/>
</dbReference>
<evidence type="ECO:0000313" key="7">
    <source>
        <dbReference type="Proteomes" id="UP000294555"/>
    </source>
</evidence>
<feature type="DNA-binding region" description="H-T-H motif" evidence="4">
    <location>
        <begin position="32"/>
        <end position="51"/>
    </location>
</feature>
<dbReference type="EMBL" id="SJOI01000001">
    <property type="protein sequence ID" value="TCL06627.1"/>
    <property type="molecule type" value="Genomic_DNA"/>
</dbReference>
<keyword evidence="3" id="KW-0804">Transcription</keyword>
<evidence type="ECO:0000256" key="2">
    <source>
        <dbReference type="ARBA" id="ARBA00023125"/>
    </source>
</evidence>
<dbReference type="Gene3D" id="1.10.357.10">
    <property type="entry name" value="Tetracycline Repressor, domain 2"/>
    <property type="match status" value="1"/>
</dbReference>
<gene>
    <name evidence="6" type="ORF">EZJ58_4896</name>
</gene>
<sequence>MKISRDHLADNRRRILDAAAQLMREEGCETVSIADVTKAAGLTHGAFYNHFKSKDDLIAKVFEHVLFLQDGTSPFADLDLQTFGQRYLSKQQRDDRRHGCMFSALGSEISRTSPETVAITTRAVKAQIERFSQTAPGNSEEERRRVAIARWSAMIGAMILARAVDDEALSEELLAQTLASFES</sequence>
<keyword evidence="1" id="KW-0805">Transcription regulation</keyword>
<dbReference type="GO" id="GO:0003677">
    <property type="term" value="F:DNA binding"/>
    <property type="evidence" value="ECO:0007669"/>
    <property type="project" value="UniProtKB-UniRule"/>
</dbReference>
<comment type="caution">
    <text evidence="6">The sequence shown here is derived from an EMBL/GenBank/DDBJ whole genome shotgun (WGS) entry which is preliminary data.</text>
</comment>
<evidence type="ECO:0000256" key="1">
    <source>
        <dbReference type="ARBA" id="ARBA00023015"/>
    </source>
</evidence>
<evidence type="ECO:0000256" key="4">
    <source>
        <dbReference type="PROSITE-ProRule" id="PRU00335"/>
    </source>
</evidence>
<keyword evidence="2 4" id="KW-0238">DNA-binding</keyword>
<keyword evidence="7" id="KW-1185">Reference proteome</keyword>
<dbReference type="OrthoDB" id="9798857at2"/>
<organism evidence="6 7">
    <name type="scientific">Sodalis ligni</name>
    <dbReference type="NCBI Taxonomy" id="2697027"/>
    <lineage>
        <taxon>Bacteria</taxon>
        <taxon>Pseudomonadati</taxon>
        <taxon>Pseudomonadota</taxon>
        <taxon>Gammaproteobacteria</taxon>
        <taxon>Enterobacterales</taxon>
        <taxon>Bruguierivoracaceae</taxon>
        <taxon>Sodalis</taxon>
    </lineage>
</organism>